<keyword evidence="2" id="KW-1185">Reference proteome</keyword>
<gene>
    <name evidence="1" type="ORF">H6F41_13860</name>
</gene>
<dbReference type="Proteomes" id="UP000642094">
    <property type="component" value="Unassembled WGS sequence"/>
</dbReference>
<dbReference type="EMBL" id="JACJQB010000032">
    <property type="protein sequence ID" value="MBD2189225.1"/>
    <property type="molecule type" value="Genomic_DNA"/>
</dbReference>
<evidence type="ECO:0000313" key="1">
    <source>
        <dbReference type="EMBL" id="MBD2189225.1"/>
    </source>
</evidence>
<proteinExistence type="predicted"/>
<protein>
    <submittedName>
        <fullName evidence="1">Uncharacterized protein</fullName>
    </submittedName>
</protein>
<evidence type="ECO:0000313" key="2">
    <source>
        <dbReference type="Proteomes" id="UP000642094"/>
    </source>
</evidence>
<reference evidence="1 2" key="1">
    <citation type="journal article" date="2020" name="ISME J.">
        <title>Comparative genomics reveals insights into cyanobacterial evolution and habitat adaptation.</title>
        <authorList>
            <person name="Chen M.Y."/>
            <person name="Teng W.K."/>
            <person name="Zhao L."/>
            <person name="Hu C.X."/>
            <person name="Zhou Y.K."/>
            <person name="Han B.P."/>
            <person name="Song L.R."/>
            <person name="Shu W.S."/>
        </authorList>
    </citation>
    <scope>NUCLEOTIDE SEQUENCE [LARGE SCALE GENOMIC DNA]</scope>
    <source>
        <strain evidence="1 2">FACHB-723</strain>
    </source>
</reference>
<organism evidence="1 2">
    <name type="scientific">Pseudanabaena mucicola FACHB-723</name>
    <dbReference type="NCBI Taxonomy" id="2692860"/>
    <lineage>
        <taxon>Bacteria</taxon>
        <taxon>Bacillati</taxon>
        <taxon>Cyanobacteriota</taxon>
        <taxon>Cyanophyceae</taxon>
        <taxon>Pseudanabaenales</taxon>
        <taxon>Pseudanabaenaceae</taxon>
        <taxon>Pseudanabaena</taxon>
    </lineage>
</organism>
<sequence length="181" mass="18859">MAIFVKFGSKLARTYLSFLSLGCCGVVLALGADIAQANNISSDTINGTLGTLNSITFISTAGIGSPINLSPNTALALTSVGNVNVKSNTSGGFKVEVESANAGALKRLGGTELMVYSLNYNDVDQGQITIKKVVENSGFDSNCADDSGCDRNVKISISQSQVQSRPAGLYSDMLTFTLTNQ</sequence>
<accession>A0ABR8A0E5</accession>
<dbReference type="RefSeq" id="WP_190404055.1">
    <property type="nucleotide sequence ID" value="NZ_JACJQB010000032.1"/>
</dbReference>
<comment type="caution">
    <text evidence="1">The sequence shown here is derived from an EMBL/GenBank/DDBJ whole genome shotgun (WGS) entry which is preliminary data.</text>
</comment>
<name>A0ABR8A0E5_9CYAN</name>